<dbReference type="Gene3D" id="3.90.226.10">
    <property type="entry name" value="2-enoyl-CoA Hydratase, Chain A, domain 1"/>
    <property type="match status" value="1"/>
</dbReference>
<dbReference type="EMBL" id="BMLI01000001">
    <property type="protein sequence ID" value="GGM81776.1"/>
    <property type="molecule type" value="Genomic_DNA"/>
</dbReference>
<protein>
    <recommendedName>
        <fullName evidence="2">Peptidase S49 domain-containing protein</fullName>
    </recommendedName>
</protein>
<evidence type="ECO:0000313" key="4">
    <source>
        <dbReference type="Proteomes" id="UP000632339"/>
    </source>
</evidence>
<proteinExistence type="inferred from homology"/>
<feature type="domain" description="Peptidase S49" evidence="2">
    <location>
        <begin position="94"/>
        <end position="244"/>
    </location>
</feature>
<dbReference type="PANTHER" id="PTHR42987">
    <property type="entry name" value="PEPTIDASE S49"/>
    <property type="match status" value="1"/>
</dbReference>
<dbReference type="SUPFAM" id="SSF52096">
    <property type="entry name" value="ClpP/crotonase"/>
    <property type="match status" value="1"/>
</dbReference>
<evidence type="ECO:0000313" key="3">
    <source>
        <dbReference type="EMBL" id="GGM81776.1"/>
    </source>
</evidence>
<gene>
    <name evidence="3" type="ORF">GCM10010967_11900</name>
</gene>
<dbReference type="InterPro" id="IPR029045">
    <property type="entry name" value="ClpP/crotonase-like_dom_sf"/>
</dbReference>
<dbReference type="PANTHER" id="PTHR42987:SF4">
    <property type="entry name" value="PROTEASE SOHB-RELATED"/>
    <property type="match status" value="1"/>
</dbReference>
<dbReference type="InterPro" id="IPR002142">
    <property type="entry name" value="Peptidase_S49"/>
</dbReference>
<dbReference type="Proteomes" id="UP000632339">
    <property type="component" value="Unassembled WGS sequence"/>
</dbReference>
<organism evidence="3 4">
    <name type="scientific">Dyadobacter beijingensis</name>
    <dbReference type="NCBI Taxonomy" id="365489"/>
    <lineage>
        <taxon>Bacteria</taxon>
        <taxon>Pseudomonadati</taxon>
        <taxon>Bacteroidota</taxon>
        <taxon>Cytophagia</taxon>
        <taxon>Cytophagales</taxon>
        <taxon>Spirosomataceae</taxon>
        <taxon>Dyadobacter</taxon>
    </lineage>
</organism>
<comment type="caution">
    <text evidence="3">The sequence shown here is derived from an EMBL/GenBank/DDBJ whole genome shotgun (WGS) entry which is preliminary data.</text>
</comment>
<evidence type="ECO:0000259" key="2">
    <source>
        <dbReference type="Pfam" id="PF01343"/>
    </source>
</evidence>
<reference evidence="4" key="1">
    <citation type="journal article" date="2019" name="Int. J. Syst. Evol. Microbiol.">
        <title>The Global Catalogue of Microorganisms (GCM) 10K type strain sequencing project: providing services to taxonomists for standard genome sequencing and annotation.</title>
        <authorList>
            <consortium name="The Broad Institute Genomics Platform"/>
            <consortium name="The Broad Institute Genome Sequencing Center for Infectious Disease"/>
            <person name="Wu L."/>
            <person name="Ma J."/>
        </authorList>
    </citation>
    <scope>NUCLEOTIDE SEQUENCE [LARGE SCALE GENOMIC DNA]</scope>
    <source>
        <strain evidence="4">CGMCC 1.6375</strain>
    </source>
</reference>
<dbReference type="Pfam" id="PF01343">
    <property type="entry name" value="Peptidase_S49"/>
    <property type="match status" value="1"/>
</dbReference>
<evidence type="ECO:0000256" key="1">
    <source>
        <dbReference type="ARBA" id="ARBA00008683"/>
    </source>
</evidence>
<comment type="similarity">
    <text evidence="1">Belongs to the peptidase S49 family.</text>
</comment>
<name>A0ABQ2HJ08_9BACT</name>
<sequence length="245" mass="26357">MRIAAGIPIYDQEENFDPVAWTLNKALKAGSDGVAVLSLNGAMSRFGVCGTGGNEFMAQVIERANIEPEIKALVISAHTPGGTVDSTELVANAIRDSRKKVVGYVNGLCASAGVFALSQADEMVMENSVSAEIGSIGVLMVYVNQKKAMENEGYEVEIFRADGSEDKARLNAYEPLTEELRAEIQQDLNDARKAFVGYVRRGRAGRLKSDEVFSAKMYKSKQALSLGLVDRLGTLADAIKAAKKS</sequence>
<dbReference type="Gene3D" id="6.20.330.10">
    <property type="match status" value="1"/>
</dbReference>
<keyword evidence="4" id="KW-1185">Reference proteome</keyword>
<accession>A0ABQ2HJ08</accession>